<evidence type="ECO:0000313" key="3">
    <source>
        <dbReference type="EMBL" id="HIU27855.1"/>
    </source>
</evidence>
<organism evidence="3 4">
    <name type="scientific">Candidatus Fimisoma avicola</name>
    <dbReference type="NCBI Taxonomy" id="2840826"/>
    <lineage>
        <taxon>Bacteria</taxon>
        <taxon>Bacillati</taxon>
        <taxon>Bacillota</taxon>
        <taxon>Clostridia</taxon>
        <taxon>Eubacteriales</taxon>
        <taxon>Candidatus Fimisoma</taxon>
    </lineage>
</organism>
<evidence type="ECO:0000313" key="4">
    <source>
        <dbReference type="Proteomes" id="UP000824091"/>
    </source>
</evidence>
<dbReference type="Gene3D" id="1.10.10.1100">
    <property type="entry name" value="BFD-like [2Fe-2S]-binding domain"/>
    <property type="match status" value="1"/>
</dbReference>
<protein>
    <submittedName>
        <fullName evidence="3">NAD(P)/FAD-dependent oxidoreductase</fullName>
    </submittedName>
</protein>
<dbReference type="EMBL" id="DVMO01000084">
    <property type="protein sequence ID" value="HIU27855.1"/>
    <property type="molecule type" value="Genomic_DNA"/>
</dbReference>
<dbReference type="CDD" id="cd19946">
    <property type="entry name" value="GlpA-like_Fer2_BFD-like"/>
    <property type="match status" value="1"/>
</dbReference>
<dbReference type="Gene3D" id="3.50.50.60">
    <property type="entry name" value="FAD/NAD(P)-binding domain"/>
    <property type="match status" value="1"/>
</dbReference>
<dbReference type="Gene3D" id="3.30.9.10">
    <property type="entry name" value="D-Amino Acid Oxidase, subunit A, domain 2"/>
    <property type="match status" value="1"/>
</dbReference>
<dbReference type="Pfam" id="PF01266">
    <property type="entry name" value="DAO"/>
    <property type="match status" value="1"/>
</dbReference>
<gene>
    <name evidence="3" type="ORF">IAD16_05705</name>
</gene>
<dbReference type="InterPro" id="IPR052745">
    <property type="entry name" value="G3P_Oxidase/Oxidoreductase"/>
</dbReference>
<feature type="domain" description="FAD dependent oxidoreductase" evidence="1">
    <location>
        <begin position="84"/>
        <end position="463"/>
    </location>
</feature>
<comment type="caution">
    <text evidence="3">The sequence shown here is derived from an EMBL/GenBank/DDBJ whole genome shotgun (WGS) entry which is preliminary data.</text>
</comment>
<sequence>MSDFDKICKKVHKILPDAAVTEERGCIVLRGEADDWKSIVRAGEAAVNKKKYLGVINDIKLRGFSEEKEEPPFRDRALDGLRPDVLVIGGGITGCSALRELSRKSLDLLLVEKGPDVASGASKANGGVVHVGINFSASSQKHHYNQIGNAMYRQLSEELDVPFEQKGQVMLCCDKWERLPVWFLCKNGRRLGIPGVRYMKRDELRSIEPHIPDFVDGGMYMPIGGITSPYEMTIAMAENAVKNGASISLNTMVESMKVEGGKIVSVTTNKGVIYPKIVINAAGVHADQIAEMAGDRTFTIHPRRGTDIITDKKAGYMVRTSMAKAPFSILPQDKSTVRGVPFGKIRLLINSFNGSSHTKGVGLIHSIHGNMLIGPNAVETPYREDTATYRDEVESIIKMQQKLAPELKASDVIAYFSGVRAATYEEDFVVRKGIYTKNILEAAGIQSPGVTAAPAIGIDLARWSVELLEEDGAAVTDNESFDPVRKAPPRLREMSETERDALIRQNPDYGVIVCRCEEISKGEILDALRSGLCVPTLDGIKRRLRPGMGRCQGGFCSPLVMEIIADYLGVPLSEVKKNGPLSYMTLGSSKDLQSAVTSQDK</sequence>
<accession>A0A9D1I6K1</accession>
<dbReference type="InterPro" id="IPR006076">
    <property type="entry name" value="FAD-dep_OxRdtase"/>
</dbReference>
<dbReference type="PANTHER" id="PTHR42720">
    <property type="entry name" value="GLYCEROL-3-PHOSPHATE DEHYDROGENASE"/>
    <property type="match status" value="1"/>
</dbReference>
<name>A0A9D1I6K1_9FIRM</name>
<dbReference type="Pfam" id="PF04324">
    <property type="entry name" value="Fer2_BFD"/>
    <property type="match status" value="1"/>
</dbReference>
<dbReference type="Proteomes" id="UP000824091">
    <property type="component" value="Unassembled WGS sequence"/>
</dbReference>
<evidence type="ECO:0000259" key="1">
    <source>
        <dbReference type="Pfam" id="PF01266"/>
    </source>
</evidence>
<proteinExistence type="predicted"/>
<dbReference type="InterPro" id="IPR036188">
    <property type="entry name" value="FAD/NAD-bd_sf"/>
</dbReference>
<reference evidence="3" key="2">
    <citation type="journal article" date="2021" name="PeerJ">
        <title>Extensive microbial diversity within the chicken gut microbiome revealed by metagenomics and culture.</title>
        <authorList>
            <person name="Gilroy R."/>
            <person name="Ravi A."/>
            <person name="Getino M."/>
            <person name="Pursley I."/>
            <person name="Horton D.L."/>
            <person name="Alikhan N.F."/>
            <person name="Baker D."/>
            <person name="Gharbi K."/>
            <person name="Hall N."/>
            <person name="Watson M."/>
            <person name="Adriaenssens E.M."/>
            <person name="Foster-Nyarko E."/>
            <person name="Jarju S."/>
            <person name="Secka A."/>
            <person name="Antonio M."/>
            <person name="Oren A."/>
            <person name="Chaudhuri R.R."/>
            <person name="La Ragione R."/>
            <person name="Hildebrand F."/>
            <person name="Pallen M.J."/>
        </authorList>
    </citation>
    <scope>NUCLEOTIDE SEQUENCE</scope>
    <source>
        <strain evidence="3">11300</strain>
    </source>
</reference>
<reference evidence="3" key="1">
    <citation type="submission" date="2020-10" db="EMBL/GenBank/DDBJ databases">
        <authorList>
            <person name="Gilroy R."/>
        </authorList>
    </citation>
    <scope>NUCLEOTIDE SEQUENCE</scope>
    <source>
        <strain evidence="3">11300</strain>
    </source>
</reference>
<dbReference type="InterPro" id="IPR007419">
    <property type="entry name" value="BFD-like_2Fe2S-bd_dom"/>
</dbReference>
<dbReference type="AlphaFoldDB" id="A0A9D1I6K1"/>
<dbReference type="SUPFAM" id="SSF51905">
    <property type="entry name" value="FAD/NAD(P)-binding domain"/>
    <property type="match status" value="1"/>
</dbReference>
<feature type="domain" description="BFD-like [2Fe-2S]-binding" evidence="2">
    <location>
        <begin position="512"/>
        <end position="565"/>
    </location>
</feature>
<dbReference type="PANTHER" id="PTHR42720:SF1">
    <property type="entry name" value="GLYCEROL 3-PHOSPHATE OXIDASE"/>
    <property type="match status" value="1"/>
</dbReference>
<evidence type="ECO:0000259" key="2">
    <source>
        <dbReference type="Pfam" id="PF04324"/>
    </source>
</evidence>
<dbReference type="InterPro" id="IPR041854">
    <property type="entry name" value="BFD-like_2Fe2S-bd_dom_sf"/>
</dbReference>